<dbReference type="AlphaFoldDB" id="C6H6W4"/>
<dbReference type="EMBL" id="GG692420">
    <property type="protein sequence ID" value="EER44135.1"/>
    <property type="molecule type" value="Genomic_DNA"/>
</dbReference>
<reference evidence="2" key="1">
    <citation type="submission" date="2009-05" db="EMBL/GenBank/DDBJ databases">
        <title>The genome sequence of Ajellomyces capsulatus strain H143.</title>
        <authorList>
            <person name="Champion M."/>
            <person name="Cuomo C.A."/>
            <person name="Ma L.-J."/>
            <person name="Henn M.R."/>
            <person name="Sil A."/>
            <person name="Goldman B."/>
            <person name="Young S.K."/>
            <person name="Kodira C.D."/>
            <person name="Zeng Q."/>
            <person name="Koehrsen M."/>
            <person name="Alvarado L."/>
            <person name="Berlin A.M."/>
            <person name="Borenstein D."/>
            <person name="Chen Z."/>
            <person name="Engels R."/>
            <person name="Freedman E."/>
            <person name="Gellesch M."/>
            <person name="Goldberg J."/>
            <person name="Griggs A."/>
            <person name="Gujja S."/>
            <person name="Heiman D.I."/>
            <person name="Hepburn T.A."/>
            <person name="Howarth C."/>
            <person name="Jen D."/>
            <person name="Larson L."/>
            <person name="Lewis B."/>
            <person name="Mehta T."/>
            <person name="Park D."/>
            <person name="Pearson M."/>
            <person name="Roberts A."/>
            <person name="Saif S."/>
            <person name="Shea T.D."/>
            <person name="Shenoy N."/>
            <person name="Sisk P."/>
            <person name="Stolte C."/>
            <person name="Sykes S."/>
            <person name="Walk T."/>
            <person name="White J."/>
            <person name="Yandava C."/>
            <person name="Klein B."/>
            <person name="McEwen J.G."/>
            <person name="Puccia R."/>
            <person name="Goldman G.H."/>
            <person name="Felipe M.S."/>
            <person name="Nino-Vega G."/>
            <person name="San-Blas G."/>
            <person name="Taylor J.W."/>
            <person name="Mendoza L."/>
            <person name="Galagan J.E."/>
            <person name="Nusbaum C."/>
            <person name="Birren B.W."/>
        </authorList>
    </citation>
    <scope>NUCLEOTIDE SEQUENCE [LARGE SCALE GENOMIC DNA]</scope>
    <source>
        <strain evidence="2">H143</strain>
    </source>
</reference>
<evidence type="ECO:0000313" key="2">
    <source>
        <dbReference type="Proteomes" id="UP000002624"/>
    </source>
</evidence>
<dbReference type="OrthoDB" id="10509149at2759"/>
<sequence>MYAYSRRRIRSTASSRKLDAHCSRRWQACQEAVLLANQPYAQRRQSKKGLVQIESCVPNPTPSAEPFSAARPYWLGGRNLIAPDSRRGPNADDLPSCSMLRESLASRLNPRLEALTQKRDWSGRSDLRSMGKVLDTGEPFGTLDQAYGQEFRLLAEGAAIRGDSVVSTKPKVPSTRKT</sequence>
<dbReference type="OMA" id="QIESCVP"/>
<dbReference type="VEuPathDB" id="FungiDB:HCDG_02165"/>
<protein>
    <submittedName>
        <fullName evidence="1">Uncharacterized protein</fullName>
    </submittedName>
</protein>
<accession>C6H6W4</accession>
<evidence type="ECO:0000313" key="1">
    <source>
        <dbReference type="EMBL" id="EER44135.1"/>
    </source>
</evidence>
<organism evidence="1 2">
    <name type="scientific">Ajellomyces capsulatus (strain H143)</name>
    <name type="common">Darling's disease fungus</name>
    <name type="synonym">Histoplasma capsulatum</name>
    <dbReference type="NCBI Taxonomy" id="544712"/>
    <lineage>
        <taxon>Eukaryota</taxon>
        <taxon>Fungi</taxon>
        <taxon>Dikarya</taxon>
        <taxon>Ascomycota</taxon>
        <taxon>Pezizomycotina</taxon>
        <taxon>Eurotiomycetes</taxon>
        <taxon>Eurotiomycetidae</taxon>
        <taxon>Onygenales</taxon>
        <taxon>Ajellomycetaceae</taxon>
        <taxon>Histoplasma</taxon>
    </lineage>
</organism>
<dbReference type="Proteomes" id="UP000002624">
    <property type="component" value="Unassembled WGS sequence"/>
</dbReference>
<dbReference type="HOGENOM" id="CLU_1547106_0_0_1"/>
<gene>
    <name evidence="1" type="ORF">HCDG_02165</name>
</gene>
<name>C6H6W4_AJECH</name>
<proteinExistence type="predicted"/>